<evidence type="ECO:0000313" key="12">
    <source>
        <dbReference type="EMBL" id="GMT32275.1"/>
    </source>
</evidence>
<sequence>AAAAAAGHQRQQQQPPLVKSSSEDSDDIQLRDHQLLQHAFPSDATVAAAAAMQLVGQSTTLQQQPERMDSRVSSKGDRADPERAFKIPGELHGGTEAPYYMTYPLCAPHLVQVTDNGNNSKHPHPDIKLDPTPYAAAAPVGFSRDSAIATTMCGDRPLCAHKIMDSEESVYGSLYKVPEASNESESKLNHLFMGAVSIKPRVGERPFRYEMAKKEQMKSTHSSFWFVSLRQRELITERAAASAMMNTQISLDDAAVEFHAAREAAAGAASVAVKEEQREEEMMDTSLPPTDAAPAAAAAVADHRAAAAEAVPPRAAGSSSLSGREAKDLSMDEDLTAIVEEKRRAMERAKEEEEHEAAIHAAKEHTMASLGLKSGGEKRRKRDETSVDRMSIGDITTLLELSAEEMTPMVRMQSQRDPVIGGYKTDEVYVYVRGRGRGRYVCERCGIRCKKPSMLKKHIKSHTDVRPYQCLECNFSFKTKGNLTKHLASKAHRRKTTPTEGMGSDSLPSARSLRRRSEIDVVGSDSDDDEEDERMDEGGVDDDVTKEMDIHMDNDGSDDDFDDLDDGEEDENMARGHLPSADRHPYHKFGQEQILIERRAHTPPTCWGMPEREKDQPQWPDNVHTPRGYCRRCTSAPPTVQWKTKKKGRGGEEEEEGEESLEGGGEREKRGESRMERRRKRRADIRGHNESAASSKGSGEERRGESRGSEKGGGGGGSVGLYAQAQQFSPSDVLLSMTSSTLAPQQAGRSQLAMNNSPYPNAPMEIPRLASALPPSASSLLAAGGEQLQQAAAVAAAAAALLPATAAAAAAGLIPVQTQGGSSTAGPSSSSAAPLGSYQMETEEMKCGDCDRVFRKVSDYTMHVHTHNLEKSKMRLLYSCSECKASHKTKQQLLRHMEVAHPLLAAAARGGGAAADESAARQRSSSSCSSAVGSAAAAAAAASMPSGSGLGQETPIEQTILSVTNSLTNNPRSFVCLDCNIGFRKHGILAKHLRSKTHVMKLETAKLLPEDSLTLITKRDNGTCLNEVDTTSCETARRSILRIVDRIRQENVAAAASVQVQALPSQTNGPISVEERRLVVPISALHPAASAADPLAATAAALFAQQQQRGGASSTTTSFDLLKQQLELLSAAHHRSLAGALSDPPAAPAAATTAAATATVASAAVWMPPRVEEVQQTAASAAAALAAASYSSASAQPAIHRRPSFDANGYLDRLGNGHSSTAVTPPALTRCGVCEMNFENPMDHQIHAMTDHIVMRDGHDFACPRPNCDKVYPDRETLRTHILAHFRHYDREEESAAAAGGLVGRLFGAAAAAGGGEMAAAAAAAAKRRDTKEEGEASASDEDTMEMEGGGEESSCPSRASSIEGGLRIAEDDEEEESAAAAAAA</sequence>
<feature type="region of interest" description="Disordered" evidence="10">
    <location>
        <begin position="603"/>
        <end position="721"/>
    </location>
</feature>
<dbReference type="EMBL" id="BTSY01000006">
    <property type="protein sequence ID" value="GMT32275.1"/>
    <property type="molecule type" value="Genomic_DNA"/>
</dbReference>
<feature type="compositionally biased region" description="Basic and acidic residues" evidence="10">
    <location>
        <begin position="664"/>
        <end position="675"/>
    </location>
</feature>
<evidence type="ECO:0000256" key="5">
    <source>
        <dbReference type="ARBA" id="ARBA00022833"/>
    </source>
</evidence>
<keyword evidence="2" id="KW-0479">Metal-binding</keyword>
<dbReference type="InterPro" id="IPR013087">
    <property type="entry name" value="Znf_C2H2_type"/>
</dbReference>
<feature type="domain" description="C2H2-type" evidence="11">
    <location>
        <begin position="878"/>
        <end position="901"/>
    </location>
</feature>
<dbReference type="Proteomes" id="UP001432322">
    <property type="component" value="Unassembled WGS sequence"/>
</dbReference>
<feature type="domain" description="C2H2-type" evidence="11">
    <location>
        <begin position="845"/>
        <end position="872"/>
    </location>
</feature>
<feature type="non-terminal residue" evidence="12">
    <location>
        <position position="1"/>
    </location>
</feature>
<feature type="region of interest" description="Disordered" evidence="10">
    <location>
        <begin position="486"/>
        <end position="585"/>
    </location>
</feature>
<keyword evidence="5" id="KW-0862">Zinc</keyword>
<evidence type="ECO:0000256" key="2">
    <source>
        <dbReference type="ARBA" id="ARBA00022723"/>
    </source>
</evidence>
<comment type="caution">
    <text evidence="12">The sequence shown here is derived from an EMBL/GenBank/DDBJ whole genome shotgun (WGS) entry which is preliminary data.</text>
</comment>
<evidence type="ECO:0000259" key="11">
    <source>
        <dbReference type="PROSITE" id="PS50157"/>
    </source>
</evidence>
<evidence type="ECO:0000256" key="6">
    <source>
        <dbReference type="ARBA" id="ARBA00023015"/>
    </source>
</evidence>
<dbReference type="PROSITE" id="PS00028">
    <property type="entry name" value="ZINC_FINGER_C2H2_1"/>
    <property type="match status" value="5"/>
</dbReference>
<feature type="region of interest" description="Disordered" evidence="10">
    <location>
        <begin position="1"/>
        <end position="29"/>
    </location>
</feature>
<keyword evidence="7" id="KW-0804">Transcription</keyword>
<dbReference type="FunFam" id="3.30.160.60:FF:001151">
    <property type="entry name" value="zinc finger homeobox protein 3"/>
    <property type="match status" value="1"/>
</dbReference>
<dbReference type="InterPro" id="IPR005959">
    <property type="entry name" value="Fumarylacetoacetase"/>
</dbReference>
<keyword evidence="8" id="KW-0539">Nucleus</keyword>
<evidence type="ECO:0000256" key="7">
    <source>
        <dbReference type="ARBA" id="ARBA00023163"/>
    </source>
</evidence>
<reference evidence="12" key="1">
    <citation type="submission" date="2023-10" db="EMBL/GenBank/DDBJ databases">
        <title>Genome assembly of Pristionchus species.</title>
        <authorList>
            <person name="Yoshida K."/>
            <person name="Sommer R.J."/>
        </authorList>
    </citation>
    <scope>NUCLEOTIDE SEQUENCE</scope>
    <source>
        <strain evidence="12">RS5133</strain>
    </source>
</reference>
<dbReference type="InterPro" id="IPR036236">
    <property type="entry name" value="Znf_C2H2_sf"/>
</dbReference>
<feature type="compositionally biased region" description="Acidic residues" evidence="10">
    <location>
        <begin position="525"/>
        <end position="542"/>
    </location>
</feature>
<feature type="domain" description="C2H2-type" evidence="11">
    <location>
        <begin position="1261"/>
        <end position="1290"/>
    </location>
</feature>
<keyword evidence="6" id="KW-0805">Transcription regulation</keyword>
<feature type="region of interest" description="Disordered" evidence="10">
    <location>
        <begin position="304"/>
        <end position="329"/>
    </location>
</feature>
<dbReference type="Gene3D" id="3.30.160.60">
    <property type="entry name" value="Classic Zinc Finger"/>
    <property type="match status" value="3"/>
</dbReference>
<keyword evidence="3" id="KW-0677">Repeat</keyword>
<feature type="domain" description="C2H2-type" evidence="11">
    <location>
        <begin position="440"/>
        <end position="467"/>
    </location>
</feature>
<dbReference type="GO" id="GO:0006355">
    <property type="term" value="P:regulation of DNA-templated transcription"/>
    <property type="evidence" value="ECO:0007669"/>
    <property type="project" value="UniProtKB-ARBA"/>
</dbReference>
<evidence type="ECO:0000256" key="10">
    <source>
        <dbReference type="SAM" id="MobiDB-lite"/>
    </source>
</evidence>
<dbReference type="GO" id="GO:0005634">
    <property type="term" value="C:nucleus"/>
    <property type="evidence" value="ECO:0007669"/>
    <property type="project" value="UniProtKB-SubCell"/>
</dbReference>
<keyword evidence="13" id="KW-1185">Reference proteome</keyword>
<feature type="compositionally biased region" description="Acidic residues" evidence="10">
    <location>
        <begin position="555"/>
        <end position="571"/>
    </location>
</feature>
<feature type="compositionally biased region" description="Basic and acidic residues" evidence="10">
    <location>
        <begin position="66"/>
        <end position="85"/>
    </location>
</feature>
<protein>
    <recommendedName>
        <fullName evidence="11">C2H2-type domain-containing protein</fullName>
    </recommendedName>
</protein>
<dbReference type="GO" id="GO:0006572">
    <property type="term" value="P:L-tyrosine catabolic process"/>
    <property type="evidence" value="ECO:0007669"/>
    <property type="project" value="TreeGrafter"/>
</dbReference>
<comment type="subcellular location">
    <subcellularLocation>
        <location evidence="1">Nucleus</location>
    </subcellularLocation>
</comment>
<evidence type="ECO:0000256" key="8">
    <source>
        <dbReference type="ARBA" id="ARBA00023242"/>
    </source>
</evidence>
<dbReference type="SUPFAM" id="SSF57667">
    <property type="entry name" value="beta-beta-alpha zinc fingers"/>
    <property type="match status" value="3"/>
</dbReference>
<feature type="region of interest" description="Disordered" evidence="10">
    <location>
        <begin position="57"/>
        <end position="90"/>
    </location>
</feature>
<feature type="compositionally biased region" description="Basic and acidic residues" evidence="10">
    <location>
        <begin position="698"/>
        <end position="710"/>
    </location>
</feature>
<evidence type="ECO:0000256" key="3">
    <source>
        <dbReference type="ARBA" id="ARBA00022737"/>
    </source>
</evidence>
<evidence type="ECO:0000256" key="9">
    <source>
        <dbReference type="PROSITE-ProRule" id="PRU00042"/>
    </source>
</evidence>
<dbReference type="GO" id="GO:0008270">
    <property type="term" value="F:zinc ion binding"/>
    <property type="evidence" value="ECO:0007669"/>
    <property type="project" value="UniProtKB-KW"/>
</dbReference>
<dbReference type="GO" id="GO:0004334">
    <property type="term" value="F:fumarylacetoacetase activity"/>
    <property type="evidence" value="ECO:0007669"/>
    <property type="project" value="InterPro"/>
</dbReference>
<feature type="compositionally biased region" description="Low complexity" evidence="10">
    <location>
        <begin position="1"/>
        <end position="14"/>
    </location>
</feature>
<feature type="compositionally biased region" description="Acidic residues" evidence="10">
    <location>
        <begin position="1339"/>
        <end position="1351"/>
    </location>
</feature>
<dbReference type="PANTHER" id="PTHR43069">
    <property type="entry name" value="FUMARYLACETOACETASE"/>
    <property type="match status" value="1"/>
</dbReference>
<keyword evidence="4 9" id="KW-0863">Zinc-finger</keyword>
<feature type="compositionally biased region" description="Basic residues" evidence="10">
    <location>
        <begin position="487"/>
        <end position="496"/>
    </location>
</feature>
<feature type="compositionally biased region" description="Basic and acidic residues" evidence="10">
    <location>
        <begin position="543"/>
        <end position="554"/>
    </location>
</feature>
<evidence type="ECO:0000256" key="1">
    <source>
        <dbReference type="ARBA" id="ARBA00004123"/>
    </source>
</evidence>
<name>A0AAV5WNU9_9BILA</name>
<dbReference type="GO" id="GO:0006559">
    <property type="term" value="P:L-phenylalanine catabolic process"/>
    <property type="evidence" value="ECO:0007669"/>
    <property type="project" value="TreeGrafter"/>
</dbReference>
<feature type="compositionally biased region" description="Acidic residues" evidence="10">
    <location>
        <begin position="652"/>
        <end position="661"/>
    </location>
</feature>
<accession>A0AAV5WNU9</accession>
<feature type="non-terminal residue" evidence="12">
    <location>
        <position position="1385"/>
    </location>
</feature>
<gene>
    <name evidence="12" type="ORF">PFISCL1PPCAC_23572</name>
</gene>
<dbReference type="PROSITE" id="PS50157">
    <property type="entry name" value="ZINC_FINGER_C2H2_2"/>
    <property type="match status" value="6"/>
</dbReference>
<dbReference type="SMART" id="SM00355">
    <property type="entry name" value="ZnF_C2H2"/>
    <property type="match status" value="7"/>
</dbReference>
<dbReference type="GO" id="GO:1902000">
    <property type="term" value="P:homogentisate catabolic process"/>
    <property type="evidence" value="ECO:0007669"/>
    <property type="project" value="TreeGrafter"/>
</dbReference>
<feature type="compositionally biased region" description="Low complexity" evidence="10">
    <location>
        <begin position="307"/>
        <end position="316"/>
    </location>
</feature>
<dbReference type="Pfam" id="PF00096">
    <property type="entry name" value="zf-C2H2"/>
    <property type="match status" value="2"/>
</dbReference>
<feature type="region of interest" description="Disordered" evidence="10">
    <location>
        <begin position="1326"/>
        <end position="1385"/>
    </location>
</feature>
<dbReference type="PANTHER" id="PTHR43069:SF2">
    <property type="entry name" value="FUMARYLACETOACETASE"/>
    <property type="match status" value="1"/>
</dbReference>
<feature type="domain" description="C2H2-type" evidence="11">
    <location>
        <begin position="468"/>
        <end position="497"/>
    </location>
</feature>
<evidence type="ECO:0000313" key="13">
    <source>
        <dbReference type="Proteomes" id="UP001432322"/>
    </source>
</evidence>
<proteinExistence type="predicted"/>
<evidence type="ECO:0000256" key="4">
    <source>
        <dbReference type="ARBA" id="ARBA00022771"/>
    </source>
</evidence>
<organism evidence="12 13">
    <name type="scientific">Pristionchus fissidentatus</name>
    <dbReference type="NCBI Taxonomy" id="1538716"/>
    <lineage>
        <taxon>Eukaryota</taxon>
        <taxon>Metazoa</taxon>
        <taxon>Ecdysozoa</taxon>
        <taxon>Nematoda</taxon>
        <taxon>Chromadorea</taxon>
        <taxon>Rhabditida</taxon>
        <taxon>Rhabditina</taxon>
        <taxon>Diplogasteromorpha</taxon>
        <taxon>Diplogasteroidea</taxon>
        <taxon>Neodiplogasteridae</taxon>
        <taxon>Pristionchus</taxon>
    </lineage>
</organism>
<dbReference type="FunFam" id="3.30.160.60:FF:000594">
    <property type="entry name" value="Transcription factor HIVEP2"/>
    <property type="match status" value="1"/>
</dbReference>
<feature type="domain" description="C2H2-type" evidence="11">
    <location>
        <begin position="974"/>
        <end position="1003"/>
    </location>
</feature>